<dbReference type="AlphaFoldDB" id="A0A9N9F519"/>
<accession>A0A9N9F519</accession>
<feature type="region of interest" description="Disordered" evidence="1">
    <location>
        <begin position="1"/>
        <end position="31"/>
    </location>
</feature>
<dbReference type="SUPFAM" id="SSF74788">
    <property type="entry name" value="Cullin repeat-like"/>
    <property type="match status" value="1"/>
</dbReference>
<dbReference type="PANTHER" id="PTHR32428:SF2">
    <property type="entry name" value="TARGET OF RAPAMYCIN COMPLEX 2 SUBUNIT BIT61-RELATED"/>
    <property type="match status" value="1"/>
</dbReference>
<dbReference type="Pfam" id="PF08539">
    <property type="entry name" value="HbrB"/>
    <property type="match status" value="1"/>
</dbReference>
<dbReference type="Proteomes" id="UP000789342">
    <property type="component" value="Unassembled WGS sequence"/>
</dbReference>
<evidence type="ECO:0000313" key="3">
    <source>
        <dbReference type="Proteomes" id="UP000789342"/>
    </source>
</evidence>
<dbReference type="PANTHER" id="PTHR32428">
    <property type="entry name" value="TARGET OF RAPAMYCIN COMPLEX 2 SUBUNIT BIT61-RELATED"/>
    <property type="match status" value="1"/>
</dbReference>
<evidence type="ECO:0000313" key="2">
    <source>
        <dbReference type="EMBL" id="CAG8509540.1"/>
    </source>
</evidence>
<dbReference type="GO" id="GO:0031932">
    <property type="term" value="C:TORC2 complex"/>
    <property type="evidence" value="ECO:0007669"/>
    <property type="project" value="TreeGrafter"/>
</dbReference>
<reference evidence="2" key="1">
    <citation type="submission" date="2021-06" db="EMBL/GenBank/DDBJ databases">
        <authorList>
            <person name="Kallberg Y."/>
            <person name="Tangrot J."/>
            <person name="Rosling A."/>
        </authorList>
    </citation>
    <scope>NUCLEOTIDE SEQUENCE</scope>
    <source>
        <strain evidence="2">CL551</strain>
    </source>
</reference>
<feature type="compositionally biased region" description="Polar residues" evidence="1">
    <location>
        <begin position="150"/>
        <end position="161"/>
    </location>
</feature>
<feature type="compositionally biased region" description="Low complexity" evidence="1">
    <location>
        <begin position="131"/>
        <end position="142"/>
    </location>
</feature>
<dbReference type="GO" id="GO:0038203">
    <property type="term" value="P:TORC2 signaling"/>
    <property type="evidence" value="ECO:0007669"/>
    <property type="project" value="TreeGrafter"/>
</dbReference>
<sequence>MGESPHSIPTFNSLSTSSTSSNSSLLNQAPISTSLPSFSSSVSTYVGPVAQSNGSTSNAQTSMEGNGTFPLSPSSQQRQMTQASQIFSPHRTPLSLSGRSVLASPNPSVASIMNTAPPTSLIPPIPHMERSNSTSTLYSTSSGPLHEKSMSTGSIATNSSSNMPPYKHDILKDPERYEHDKWSTIVVKVLPLFNGEGLKACIEDLNELVRNCIKDRSQKSLYDDINSLLLNGMSTLNGKLRGVPDEKLVSRLVELWSFYLGTVIPYFEGVFLPLQVQTTAQHRDHMSVRRLVLMSFRDHVILPMGDRVEDAFNKLFHDFDSGIPVTDTAARMLQMSYILSSILSDDDKQKDMDRILGKLKNNWKLFMRRRDRRGFVGMSPSNSNSSTMQQTTEITTPLMEINSNFSTTPTTISNSNSTMNGISATMSPVDPPPIKSDICIHIIIDFLLKISLPEMTSIEICEC</sequence>
<proteinExistence type="predicted"/>
<gene>
    <name evidence="2" type="ORF">AMORRO_LOCUS3655</name>
</gene>
<feature type="region of interest" description="Disordered" evidence="1">
    <location>
        <begin position="131"/>
        <end position="161"/>
    </location>
</feature>
<dbReference type="InterPro" id="IPR016159">
    <property type="entry name" value="Cullin_repeat-like_dom_sf"/>
</dbReference>
<evidence type="ECO:0000256" key="1">
    <source>
        <dbReference type="SAM" id="MobiDB-lite"/>
    </source>
</evidence>
<comment type="caution">
    <text evidence="2">The sequence shown here is derived from an EMBL/GenBank/DDBJ whole genome shotgun (WGS) entry which is preliminary data.</text>
</comment>
<protein>
    <submittedName>
        <fullName evidence="2">8298_t:CDS:1</fullName>
    </submittedName>
</protein>
<feature type="region of interest" description="Disordered" evidence="1">
    <location>
        <begin position="51"/>
        <end position="93"/>
    </location>
</feature>
<name>A0A9N9F519_9GLOM</name>
<organism evidence="2 3">
    <name type="scientific">Acaulospora morrowiae</name>
    <dbReference type="NCBI Taxonomy" id="94023"/>
    <lineage>
        <taxon>Eukaryota</taxon>
        <taxon>Fungi</taxon>
        <taxon>Fungi incertae sedis</taxon>
        <taxon>Mucoromycota</taxon>
        <taxon>Glomeromycotina</taxon>
        <taxon>Glomeromycetes</taxon>
        <taxon>Diversisporales</taxon>
        <taxon>Acaulosporaceae</taxon>
        <taxon>Acaulospora</taxon>
    </lineage>
</organism>
<dbReference type="EMBL" id="CAJVPV010001835">
    <property type="protein sequence ID" value="CAG8509540.1"/>
    <property type="molecule type" value="Genomic_DNA"/>
</dbReference>
<dbReference type="OrthoDB" id="2290221at2759"/>
<feature type="compositionally biased region" description="Low complexity" evidence="1">
    <location>
        <begin position="12"/>
        <end position="31"/>
    </location>
</feature>
<dbReference type="InterPro" id="IPR013745">
    <property type="entry name" value="Bit61/PRR5"/>
</dbReference>
<keyword evidence="3" id="KW-1185">Reference proteome</keyword>
<feature type="compositionally biased region" description="Polar residues" evidence="1">
    <location>
        <begin position="51"/>
        <end position="87"/>
    </location>
</feature>